<evidence type="ECO:0000313" key="11">
    <source>
        <dbReference type="Proteomes" id="UP000186108"/>
    </source>
</evidence>
<evidence type="ECO:0000313" key="10">
    <source>
        <dbReference type="EMBL" id="ANS31424.1"/>
    </source>
</evidence>
<dbReference type="PANTHER" id="PTHR42709:SF6">
    <property type="entry name" value="UNDECAPRENYL PHOSPHATE TRANSPORTER A"/>
    <property type="match status" value="1"/>
</dbReference>
<comment type="subcellular location">
    <subcellularLocation>
        <location evidence="1">Cell membrane</location>
        <topology evidence="1">Multi-pass membrane protein</topology>
    </subcellularLocation>
</comment>
<accession>A0A1B1KFQ2</accession>
<evidence type="ECO:0000256" key="1">
    <source>
        <dbReference type="ARBA" id="ARBA00004651"/>
    </source>
</evidence>
<reference evidence="10 11" key="1">
    <citation type="submission" date="2014-07" db="EMBL/GenBank/DDBJ databases">
        <authorList>
            <person name="Zhang J.E."/>
            <person name="Yang H."/>
            <person name="Guo J."/>
            <person name="Deng Z."/>
            <person name="Luo H."/>
            <person name="Luo M."/>
            <person name="Zhao B."/>
        </authorList>
    </citation>
    <scope>NUCLEOTIDE SEQUENCE [LARGE SCALE GENOMIC DNA]</scope>
    <source>
        <strain evidence="10 11">1CP</strain>
    </source>
</reference>
<protein>
    <recommendedName>
        <fullName evidence="9">VTT domain-containing protein</fullName>
    </recommendedName>
</protein>
<dbReference type="Pfam" id="PF09335">
    <property type="entry name" value="VTT_dom"/>
    <property type="match status" value="1"/>
</dbReference>
<feature type="domain" description="VTT" evidence="9">
    <location>
        <begin position="63"/>
        <end position="176"/>
    </location>
</feature>
<evidence type="ECO:0000256" key="6">
    <source>
        <dbReference type="ARBA" id="ARBA00023136"/>
    </source>
</evidence>
<feature type="transmembrane region" description="Helical" evidence="8">
    <location>
        <begin position="156"/>
        <end position="178"/>
    </location>
</feature>
<dbReference type="Proteomes" id="UP000186108">
    <property type="component" value="Chromosome"/>
</dbReference>
<dbReference type="AlphaFoldDB" id="A0A1B1KFQ2"/>
<keyword evidence="5 8" id="KW-1133">Transmembrane helix</keyword>
<name>A0A1B1KFQ2_RHOOP</name>
<feature type="transmembrane region" description="Helical" evidence="8">
    <location>
        <begin position="184"/>
        <end position="204"/>
    </location>
</feature>
<keyword evidence="6 8" id="KW-0472">Membrane</keyword>
<dbReference type="EMBL" id="CP009111">
    <property type="protein sequence ID" value="ANS31424.1"/>
    <property type="molecule type" value="Genomic_DNA"/>
</dbReference>
<feature type="transmembrane region" description="Helical" evidence="8">
    <location>
        <begin position="71"/>
        <end position="91"/>
    </location>
</feature>
<dbReference type="PANTHER" id="PTHR42709">
    <property type="entry name" value="ALKALINE PHOSPHATASE LIKE PROTEIN"/>
    <property type="match status" value="1"/>
</dbReference>
<gene>
    <name evidence="10" type="ORF">R1CP_34045</name>
</gene>
<dbReference type="GO" id="GO:0005886">
    <property type="term" value="C:plasma membrane"/>
    <property type="evidence" value="ECO:0007669"/>
    <property type="project" value="UniProtKB-SubCell"/>
</dbReference>
<dbReference type="InterPro" id="IPR032816">
    <property type="entry name" value="VTT_dom"/>
</dbReference>
<sequence>MDGVSRTETDRRDGRGDVDAVQEFVTVAVTSPWMWLVLLLVCALDAFFPPLPSDEVVVGLAAVAASTGAPALWSVVLVATVGAVIGDNLVYGVGRWVGIDRFAWMRQPRAVAAFTRARGILDRRGAVVILTARFVPIGRVAVNLCAGATKFPRTRFVPLTVAAALGWAVFTVTIGALAGTQFAGQPLLATGIGICCALGLGLVADRLITRRLSGDRGGRRDGDGHDDAAGPGRGARRC</sequence>
<comment type="similarity">
    <text evidence="2">Belongs to the DedA family.</text>
</comment>
<organism evidence="10 11">
    <name type="scientific">Rhodococcus opacus</name>
    <name type="common">Nocardia opaca</name>
    <dbReference type="NCBI Taxonomy" id="37919"/>
    <lineage>
        <taxon>Bacteria</taxon>
        <taxon>Bacillati</taxon>
        <taxon>Actinomycetota</taxon>
        <taxon>Actinomycetes</taxon>
        <taxon>Mycobacteriales</taxon>
        <taxon>Nocardiaceae</taxon>
        <taxon>Rhodococcus</taxon>
    </lineage>
</organism>
<evidence type="ECO:0000256" key="5">
    <source>
        <dbReference type="ARBA" id="ARBA00022989"/>
    </source>
</evidence>
<feature type="region of interest" description="Disordered" evidence="7">
    <location>
        <begin position="215"/>
        <end position="238"/>
    </location>
</feature>
<keyword evidence="4 8" id="KW-0812">Transmembrane</keyword>
<evidence type="ECO:0000259" key="9">
    <source>
        <dbReference type="Pfam" id="PF09335"/>
    </source>
</evidence>
<proteinExistence type="inferred from homology"/>
<feature type="compositionally biased region" description="Basic and acidic residues" evidence="7">
    <location>
        <begin position="215"/>
        <end position="228"/>
    </location>
</feature>
<evidence type="ECO:0000256" key="7">
    <source>
        <dbReference type="SAM" id="MobiDB-lite"/>
    </source>
</evidence>
<evidence type="ECO:0000256" key="4">
    <source>
        <dbReference type="ARBA" id="ARBA00022692"/>
    </source>
</evidence>
<evidence type="ECO:0000256" key="3">
    <source>
        <dbReference type="ARBA" id="ARBA00022475"/>
    </source>
</evidence>
<keyword evidence="3" id="KW-1003">Cell membrane</keyword>
<dbReference type="PATRIC" id="fig|37919.13.peg.7155"/>
<evidence type="ECO:0000256" key="2">
    <source>
        <dbReference type="ARBA" id="ARBA00010792"/>
    </source>
</evidence>
<dbReference type="InterPro" id="IPR051311">
    <property type="entry name" value="DedA_domain"/>
</dbReference>
<evidence type="ECO:0000256" key="8">
    <source>
        <dbReference type="SAM" id="Phobius"/>
    </source>
</evidence>